<evidence type="ECO:0000256" key="11">
    <source>
        <dbReference type="ARBA" id="ARBA00022840"/>
    </source>
</evidence>
<dbReference type="SUPFAM" id="SSF53067">
    <property type="entry name" value="Actin-like ATPase domain"/>
    <property type="match status" value="2"/>
</dbReference>
<dbReference type="PANTHER" id="PTHR34265">
    <property type="entry name" value="TYPE III PANTOTHENATE KINASE"/>
    <property type="match status" value="1"/>
</dbReference>
<feature type="binding site" evidence="16">
    <location>
        <begin position="107"/>
        <end position="110"/>
    </location>
    <ligand>
        <name>substrate</name>
    </ligand>
</feature>
<evidence type="ECO:0000256" key="2">
    <source>
        <dbReference type="ARBA" id="ARBA00001958"/>
    </source>
</evidence>
<keyword evidence="9 16" id="KW-0547">Nucleotide-binding</keyword>
<dbReference type="UniPathway" id="UPA00241">
    <property type="reaction ID" value="UER00352"/>
</dbReference>
<comment type="caution">
    <text evidence="16">Lacks conserved residue(s) required for the propagation of feature annotation.</text>
</comment>
<keyword evidence="7 16" id="KW-0963">Cytoplasm</keyword>
<dbReference type="CDD" id="cd24015">
    <property type="entry name" value="ASKHA_NBD_PanK-III"/>
    <property type="match status" value="1"/>
</dbReference>
<comment type="function">
    <text evidence="16">Catalyzes the phosphorylation of pantothenate (Pan), the first step in CoA biosynthesis.</text>
</comment>
<dbReference type="GO" id="GO:0015937">
    <property type="term" value="P:coenzyme A biosynthetic process"/>
    <property type="evidence" value="ECO:0007669"/>
    <property type="project" value="UniProtKB-UniRule"/>
</dbReference>
<dbReference type="Gene3D" id="3.30.420.40">
    <property type="match status" value="2"/>
</dbReference>
<keyword evidence="11 16" id="KW-0067">ATP-binding</keyword>
<keyword evidence="16" id="KW-0479">Metal-binding</keyword>
<evidence type="ECO:0000313" key="18">
    <source>
        <dbReference type="Proteomes" id="UP000295711"/>
    </source>
</evidence>
<evidence type="ECO:0000256" key="4">
    <source>
        <dbReference type="ARBA" id="ARBA00005225"/>
    </source>
</evidence>
<dbReference type="AlphaFoldDB" id="A0A4R2LK97"/>
<comment type="cofactor">
    <cofactor evidence="2">
        <name>K(+)</name>
        <dbReference type="ChEBI" id="CHEBI:29103"/>
    </cofactor>
</comment>
<evidence type="ECO:0000256" key="12">
    <source>
        <dbReference type="ARBA" id="ARBA00022958"/>
    </source>
</evidence>
<dbReference type="PANTHER" id="PTHR34265:SF1">
    <property type="entry name" value="TYPE III PANTOTHENATE KINASE"/>
    <property type="match status" value="1"/>
</dbReference>
<dbReference type="Proteomes" id="UP000295711">
    <property type="component" value="Unassembled WGS sequence"/>
</dbReference>
<dbReference type="GO" id="GO:0005737">
    <property type="term" value="C:cytoplasm"/>
    <property type="evidence" value="ECO:0007669"/>
    <property type="project" value="UniProtKB-SubCell"/>
</dbReference>
<name>A0A4R2LK97_9FIRM</name>
<feature type="binding site" evidence="16">
    <location>
        <begin position="6"/>
        <end position="13"/>
    </location>
    <ligand>
        <name>ATP</name>
        <dbReference type="ChEBI" id="CHEBI:30616"/>
    </ligand>
</feature>
<dbReference type="EC" id="2.7.1.33" evidence="6 16"/>
<dbReference type="InterPro" id="IPR004619">
    <property type="entry name" value="Type_III_PanK"/>
</dbReference>
<keyword evidence="13 16" id="KW-0173">Coenzyme A biosynthesis</keyword>
<dbReference type="NCBIfam" id="TIGR00671">
    <property type="entry name" value="baf"/>
    <property type="match status" value="1"/>
</dbReference>
<proteinExistence type="inferred from homology"/>
<evidence type="ECO:0000256" key="5">
    <source>
        <dbReference type="ARBA" id="ARBA00011738"/>
    </source>
</evidence>
<dbReference type="Pfam" id="PF03309">
    <property type="entry name" value="Pan_kinase"/>
    <property type="match status" value="1"/>
</dbReference>
<evidence type="ECO:0000256" key="8">
    <source>
        <dbReference type="ARBA" id="ARBA00022679"/>
    </source>
</evidence>
<evidence type="ECO:0000256" key="15">
    <source>
        <dbReference type="ARBA" id="ARBA00040883"/>
    </source>
</evidence>
<dbReference type="InterPro" id="IPR043129">
    <property type="entry name" value="ATPase_NBD"/>
</dbReference>
<keyword evidence="12 16" id="KW-0630">Potassium</keyword>
<keyword evidence="18" id="KW-1185">Reference proteome</keyword>
<comment type="subcellular location">
    <subcellularLocation>
        <location evidence="3 16">Cytoplasm</location>
    </subcellularLocation>
</comment>
<feature type="binding site" evidence="16">
    <location>
        <position position="129"/>
    </location>
    <ligand>
        <name>K(+)</name>
        <dbReference type="ChEBI" id="CHEBI:29103"/>
    </ligand>
</feature>
<accession>A0A4R2LK97</accession>
<dbReference type="RefSeq" id="WP_132089048.1">
    <property type="nucleotide sequence ID" value="NZ_JANKAQ010000001.1"/>
</dbReference>
<keyword evidence="8 16" id="KW-0808">Transferase</keyword>
<comment type="subunit">
    <text evidence="5 16">Homodimer.</text>
</comment>
<evidence type="ECO:0000256" key="9">
    <source>
        <dbReference type="ARBA" id="ARBA00022741"/>
    </source>
</evidence>
<evidence type="ECO:0000256" key="3">
    <source>
        <dbReference type="ARBA" id="ARBA00004496"/>
    </source>
</evidence>
<comment type="caution">
    <text evidence="17">The sequence shown here is derived from an EMBL/GenBank/DDBJ whole genome shotgun (WGS) entry which is preliminary data.</text>
</comment>
<evidence type="ECO:0000256" key="10">
    <source>
        <dbReference type="ARBA" id="ARBA00022777"/>
    </source>
</evidence>
<dbReference type="GO" id="GO:0005524">
    <property type="term" value="F:ATP binding"/>
    <property type="evidence" value="ECO:0007669"/>
    <property type="project" value="UniProtKB-UniRule"/>
</dbReference>
<dbReference type="GO" id="GO:0004594">
    <property type="term" value="F:pantothenate kinase activity"/>
    <property type="evidence" value="ECO:0007669"/>
    <property type="project" value="UniProtKB-UniRule"/>
</dbReference>
<sequence>MLLAIDIGNTNITMGLFRGEILMGNFRMTTQMPRTSDEYGVLIRELIRNAGFEPKDIEQVIIASVVPDIMYSFTSGIKKYFCAEPIIVGPGLKTGVRINAENPKEAGADLIVDAAAVKEIYGGPAIVIDYGSATTFELILEDGSLDAVVIAPGIQMSADALSNRTAKLPDVEIKKPKTILAKEIISNIQAGLFYGSIGEAEYIVKKMKEEAGLPNIKVIATGGLGGIIAEECKEIDIYDSLLTLKGLRIIHKRCTGK</sequence>
<evidence type="ECO:0000256" key="14">
    <source>
        <dbReference type="ARBA" id="ARBA00038036"/>
    </source>
</evidence>
<dbReference type="EMBL" id="SLXA01000002">
    <property type="protein sequence ID" value="TCO85975.1"/>
    <property type="molecule type" value="Genomic_DNA"/>
</dbReference>
<evidence type="ECO:0000256" key="7">
    <source>
        <dbReference type="ARBA" id="ARBA00022490"/>
    </source>
</evidence>
<protein>
    <recommendedName>
        <fullName evidence="15 16">Type III pantothenate kinase</fullName>
        <ecNumber evidence="6 16">2.7.1.33</ecNumber>
    </recommendedName>
    <alternativeName>
        <fullName evidence="16">PanK-III</fullName>
    </alternativeName>
    <alternativeName>
        <fullName evidence="16">Pantothenic acid kinase</fullName>
    </alternativeName>
</protein>
<dbReference type="NCBIfam" id="NF009855">
    <property type="entry name" value="PRK13321.1"/>
    <property type="match status" value="1"/>
</dbReference>
<evidence type="ECO:0000256" key="6">
    <source>
        <dbReference type="ARBA" id="ARBA00012102"/>
    </source>
</evidence>
<dbReference type="GO" id="GO:0046872">
    <property type="term" value="F:metal ion binding"/>
    <property type="evidence" value="ECO:0007669"/>
    <property type="project" value="UniProtKB-KW"/>
</dbReference>
<comment type="similarity">
    <text evidence="14 16">Belongs to the type III pantothenate kinase family.</text>
</comment>
<dbReference type="OrthoDB" id="9804707at2"/>
<feature type="binding site" evidence="16">
    <location>
        <position position="132"/>
    </location>
    <ligand>
        <name>ATP</name>
        <dbReference type="ChEBI" id="CHEBI:30616"/>
    </ligand>
</feature>
<evidence type="ECO:0000256" key="13">
    <source>
        <dbReference type="ARBA" id="ARBA00022993"/>
    </source>
</evidence>
<evidence type="ECO:0000256" key="16">
    <source>
        <dbReference type="HAMAP-Rule" id="MF_01274"/>
    </source>
</evidence>
<reference evidence="17 18" key="1">
    <citation type="submission" date="2019-03" db="EMBL/GenBank/DDBJ databases">
        <title>Genomic Encyclopedia of Type Strains, Phase IV (KMG-IV): sequencing the most valuable type-strain genomes for metagenomic binning, comparative biology and taxonomic classification.</title>
        <authorList>
            <person name="Goeker M."/>
        </authorList>
    </citation>
    <scope>NUCLEOTIDE SEQUENCE [LARGE SCALE GENOMIC DNA]</scope>
    <source>
        <strain evidence="17 18">DSM 28559</strain>
    </source>
</reference>
<dbReference type="HAMAP" id="MF_01274">
    <property type="entry name" value="Pantothen_kinase_3"/>
    <property type="match status" value="1"/>
</dbReference>
<evidence type="ECO:0000313" key="17">
    <source>
        <dbReference type="EMBL" id="TCO85975.1"/>
    </source>
</evidence>
<organism evidence="17 18">
    <name type="scientific">Frisingicoccus caecimuris</name>
    <dbReference type="NCBI Taxonomy" id="1796636"/>
    <lineage>
        <taxon>Bacteria</taxon>
        <taxon>Bacillati</taxon>
        <taxon>Bacillota</taxon>
        <taxon>Clostridia</taxon>
        <taxon>Lachnospirales</taxon>
        <taxon>Lachnospiraceae</taxon>
        <taxon>Frisingicoccus</taxon>
    </lineage>
</organism>
<feature type="active site" description="Proton acceptor" evidence="16">
    <location>
        <position position="109"/>
    </location>
</feature>
<comment type="pathway">
    <text evidence="4 16">Cofactor biosynthesis; coenzyme A biosynthesis; CoA from (R)-pantothenate: step 1/5.</text>
</comment>
<gene>
    <name evidence="16" type="primary">coaX</name>
    <name evidence="17" type="ORF">EV212_102293</name>
</gene>
<evidence type="ECO:0000256" key="1">
    <source>
        <dbReference type="ARBA" id="ARBA00001206"/>
    </source>
</evidence>
<keyword evidence="10 16" id="KW-0418">Kinase</keyword>
<comment type="cofactor">
    <cofactor evidence="16">
        <name>NH4(+)</name>
        <dbReference type="ChEBI" id="CHEBI:28938"/>
    </cofactor>
    <cofactor evidence="16">
        <name>K(+)</name>
        <dbReference type="ChEBI" id="CHEBI:29103"/>
    </cofactor>
    <text evidence="16">A monovalent cation. Ammonium or potassium.</text>
</comment>
<comment type="catalytic activity">
    <reaction evidence="1 16">
        <text>(R)-pantothenate + ATP = (R)-4'-phosphopantothenate + ADP + H(+)</text>
        <dbReference type="Rhea" id="RHEA:16373"/>
        <dbReference type="ChEBI" id="CHEBI:10986"/>
        <dbReference type="ChEBI" id="CHEBI:15378"/>
        <dbReference type="ChEBI" id="CHEBI:29032"/>
        <dbReference type="ChEBI" id="CHEBI:30616"/>
        <dbReference type="ChEBI" id="CHEBI:456216"/>
        <dbReference type="EC" id="2.7.1.33"/>
    </reaction>
</comment>